<proteinExistence type="predicted"/>
<dbReference type="EMBL" id="LAZR01049365">
    <property type="protein sequence ID" value="KKK89816.1"/>
    <property type="molecule type" value="Genomic_DNA"/>
</dbReference>
<reference evidence="1" key="1">
    <citation type="journal article" date="2015" name="Nature">
        <title>Complex archaea that bridge the gap between prokaryotes and eukaryotes.</title>
        <authorList>
            <person name="Spang A."/>
            <person name="Saw J.H."/>
            <person name="Jorgensen S.L."/>
            <person name="Zaremba-Niedzwiedzka K."/>
            <person name="Martijn J."/>
            <person name="Lind A.E."/>
            <person name="van Eijk R."/>
            <person name="Schleper C."/>
            <person name="Guy L."/>
            <person name="Ettema T.J."/>
        </authorList>
    </citation>
    <scope>NUCLEOTIDE SEQUENCE</scope>
</reference>
<protein>
    <submittedName>
        <fullName evidence="1">Uncharacterized protein</fullName>
    </submittedName>
</protein>
<feature type="non-terminal residue" evidence="1">
    <location>
        <position position="1"/>
    </location>
</feature>
<sequence>LAHNGGPIFNKGMTFHGYDGTKLLLVLNVQATGQIPQLIDSVNAYTDLHTYVNTATAQMYNTCKALLGDTFGGHIDWFKVDEQEQATGHVYEMLKQKQVAVFGVPGWVDASEIAKLEEAKVEKVASIDAMAEKLKKIAEEKAIYAGAHFTVGIGAPLTKSKRIHVKKKI</sequence>
<dbReference type="AlphaFoldDB" id="A0A0F9BZF1"/>
<evidence type="ECO:0000313" key="1">
    <source>
        <dbReference type="EMBL" id="KKK89816.1"/>
    </source>
</evidence>
<gene>
    <name evidence="1" type="ORF">LCGC14_2729290</name>
</gene>
<comment type="caution">
    <text evidence="1">The sequence shown here is derived from an EMBL/GenBank/DDBJ whole genome shotgun (WGS) entry which is preliminary data.</text>
</comment>
<name>A0A0F9BZF1_9ZZZZ</name>
<accession>A0A0F9BZF1</accession>
<organism evidence="1">
    <name type="scientific">marine sediment metagenome</name>
    <dbReference type="NCBI Taxonomy" id="412755"/>
    <lineage>
        <taxon>unclassified sequences</taxon>
        <taxon>metagenomes</taxon>
        <taxon>ecological metagenomes</taxon>
    </lineage>
</organism>